<dbReference type="Gene3D" id="3.40.50.2020">
    <property type="match status" value="1"/>
</dbReference>
<evidence type="ECO:0000259" key="3">
    <source>
        <dbReference type="Pfam" id="PF18912"/>
    </source>
</evidence>
<proteinExistence type="inferred from homology"/>
<organism evidence="4 5">
    <name type="scientific">Candidatus Dechloromonas phosphorivorans</name>
    <dbReference type="NCBI Taxonomy" id="2899244"/>
    <lineage>
        <taxon>Bacteria</taxon>
        <taxon>Pseudomonadati</taxon>
        <taxon>Pseudomonadota</taxon>
        <taxon>Betaproteobacteria</taxon>
        <taxon>Rhodocyclales</taxon>
        <taxon>Azonexaceae</taxon>
        <taxon>Dechloromonas</taxon>
    </lineage>
</organism>
<dbReference type="Proteomes" id="UP000739411">
    <property type="component" value="Unassembled WGS sequence"/>
</dbReference>
<reference evidence="4 5" key="1">
    <citation type="submission" date="2020-10" db="EMBL/GenBank/DDBJ databases">
        <title>Connecting structure to function with the recovery of over 1000 high-quality activated sludge metagenome-assembled genomes encoding full-length rRNA genes using long-read sequencing.</title>
        <authorList>
            <person name="Singleton C.M."/>
            <person name="Petriglieri F."/>
            <person name="Kristensen J.M."/>
            <person name="Kirkegaard R.H."/>
            <person name="Michaelsen T.Y."/>
            <person name="Andersen M.H."/>
            <person name="Karst S.M."/>
            <person name="Dueholm M.S."/>
            <person name="Nielsen P.H."/>
            <person name="Albertsen M."/>
        </authorList>
    </citation>
    <scope>NUCLEOTIDE SEQUENCE [LARGE SCALE GENOMIC DNA]</scope>
    <source>
        <strain evidence="4">EsbW_18-Q3-R4-48_BATAC.463</strain>
    </source>
</reference>
<comment type="similarity">
    <text evidence="1">Belongs to the ComF/GntX family.</text>
</comment>
<dbReference type="Pfam" id="PF18912">
    <property type="entry name" value="DZR_2"/>
    <property type="match status" value="1"/>
</dbReference>
<evidence type="ECO:0000259" key="2">
    <source>
        <dbReference type="Pfam" id="PF00156"/>
    </source>
</evidence>
<dbReference type="InterPro" id="IPR044005">
    <property type="entry name" value="DZR_2"/>
</dbReference>
<accession>A0A935JUN6</accession>
<evidence type="ECO:0000313" key="4">
    <source>
        <dbReference type="EMBL" id="MBK7414256.1"/>
    </source>
</evidence>
<dbReference type="CDD" id="cd06223">
    <property type="entry name" value="PRTases_typeI"/>
    <property type="match status" value="1"/>
</dbReference>
<dbReference type="AlphaFoldDB" id="A0A935JUN6"/>
<dbReference type="InterPro" id="IPR051910">
    <property type="entry name" value="ComF/GntX_DNA_util-trans"/>
</dbReference>
<protein>
    <submittedName>
        <fullName evidence="4">ComF family protein</fullName>
    </submittedName>
</protein>
<feature type="domain" description="Phosphoribosyltransferase" evidence="2">
    <location>
        <begin position="139"/>
        <end position="233"/>
    </location>
</feature>
<comment type="caution">
    <text evidence="4">The sequence shown here is derived from an EMBL/GenBank/DDBJ whole genome shotgun (WGS) entry which is preliminary data.</text>
</comment>
<gene>
    <name evidence="4" type="ORF">IPJ38_03120</name>
</gene>
<evidence type="ECO:0000256" key="1">
    <source>
        <dbReference type="ARBA" id="ARBA00008007"/>
    </source>
</evidence>
<sequence length="237" mass="26465">MLSILPQPIQLALKQLQTSLLPGSCLLCSADSRNLLLCPNCTIDLPPLPEYRCPQCGEQTTHGERCGTCLKDMPAFEHSLACFRYDFPVDRIIHAYKYGHQLAVAKWAAEIMVKQLVNNSYDLLIPMPLHPDRLRERGFNQATEIARYVANSTGQLLNTVALTRCRATSPQAELPMKERTRNVRGAFECSIDLSGKRVLLIDDVMTTGATLREAARVIKLHGATYIDVATLARAYKH</sequence>
<dbReference type="InterPro" id="IPR000836">
    <property type="entry name" value="PRTase_dom"/>
</dbReference>
<name>A0A935JUN6_9RHOO</name>
<dbReference type="EMBL" id="JADJMS010000006">
    <property type="protein sequence ID" value="MBK7414256.1"/>
    <property type="molecule type" value="Genomic_DNA"/>
</dbReference>
<dbReference type="Pfam" id="PF00156">
    <property type="entry name" value="Pribosyltran"/>
    <property type="match status" value="1"/>
</dbReference>
<dbReference type="PANTHER" id="PTHR47505:SF1">
    <property type="entry name" value="DNA UTILIZATION PROTEIN YHGH"/>
    <property type="match status" value="1"/>
</dbReference>
<feature type="domain" description="Double zinc ribbon" evidence="3">
    <location>
        <begin position="19"/>
        <end position="70"/>
    </location>
</feature>
<dbReference type="PANTHER" id="PTHR47505">
    <property type="entry name" value="DNA UTILIZATION PROTEIN YHGH"/>
    <property type="match status" value="1"/>
</dbReference>
<dbReference type="SUPFAM" id="SSF53271">
    <property type="entry name" value="PRTase-like"/>
    <property type="match status" value="1"/>
</dbReference>
<evidence type="ECO:0000313" key="5">
    <source>
        <dbReference type="Proteomes" id="UP000739411"/>
    </source>
</evidence>
<dbReference type="InterPro" id="IPR029057">
    <property type="entry name" value="PRTase-like"/>
</dbReference>